<dbReference type="CDD" id="cd01335">
    <property type="entry name" value="Radical_SAM"/>
    <property type="match status" value="1"/>
</dbReference>
<dbReference type="InterPro" id="IPR023404">
    <property type="entry name" value="rSAM_horseshoe"/>
</dbReference>
<dbReference type="SUPFAM" id="SSF102114">
    <property type="entry name" value="Radical SAM enzymes"/>
    <property type="match status" value="1"/>
</dbReference>
<evidence type="ECO:0000259" key="4">
    <source>
        <dbReference type="PROSITE" id="PS51918"/>
    </source>
</evidence>
<dbReference type="InterPro" id="IPR006638">
    <property type="entry name" value="Elp3/MiaA/NifB-like_rSAM"/>
</dbReference>
<dbReference type="GO" id="GO:0051539">
    <property type="term" value="F:4 iron, 4 sulfur cluster binding"/>
    <property type="evidence" value="ECO:0007669"/>
    <property type="project" value="UniProtKB-UniRule"/>
</dbReference>
<keyword evidence="3" id="KW-0479">Metal-binding</keyword>
<evidence type="ECO:0000313" key="5">
    <source>
        <dbReference type="EMBL" id="GGA68778.1"/>
    </source>
</evidence>
<dbReference type="InterPro" id="IPR007197">
    <property type="entry name" value="rSAM"/>
</dbReference>
<comment type="caution">
    <text evidence="5">The sequence shown here is derived from an EMBL/GenBank/DDBJ whole genome shotgun (WGS) entry which is preliminary data.</text>
</comment>
<organism evidence="5 6">
    <name type="scientific">Ornithinibacillus halotolerans</name>
    <dbReference type="NCBI Taxonomy" id="1274357"/>
    <lineage>
        <taxon>Bacteria</taxon>
        <taxon>Bacillati</taxon>
        <taxon>Bacillota</taxon>
        <taxon>Bacilli</taxon>
        <taxon>Bacillales</taxon>
        <taxon>Bacillaceae</taxon>
        <taxon>Ornithinibacillus</taxon>
    </lineage>
</organism>
<evidence type="ECO:0000256" key="1">
    <source>
        <dbReference type="ARBA" id="ARBA00006100"/>
    </source>
</evidence>
<protein>
    <recommendedName>
        <fullName evidence="2 3">Heme chaperone HemW</fullName>
    </recommendedName>
</protein>
<comment type="similarity">
    <text evidence="1">Belongs to the anaerobic coproporphyrinogen-III oxidase family. HemW subfamily.</text>
</comment>
<keyword evidence="3" id="KW-0004">4Fe-4S</keyword>
<keyword evidence="3" id="KW-0408">Iron</keyword>
<dbReference type="InterPro" id="IPR010723">
    <property type="entry name" value="HemN_C"/>
</dbReference>
<dbReference type="GO" id="GO:0005737">
    <property type="term" value="C:cytoplasm"/>
    <property type="evidence" value="ECO:0007669"/>
    <property type="project" value="UniProtKB-SubCell"/>
</dbReference>
<dbReference type="AlphaFoldDB" id="A0A916RSV9"/>
<comment type="function">
    <text evidence="3">Probably acts as a heme chaperone, transferring heme to an unknown acceptor. Binds one molecule of heme per monomer, possibly covalently. Binds 1 [4Fe-4S] cluster. The cluster is coordinated with 3 cysteines and an exchangeable S-adenosyl-L-methionine.</text>
</comment>
<dbReference type="GO" id="GO:0004109">
    <property type="term" value="F:coproporphyrinogen oxidase activity"/>
    <property type="evidence" value="ECO:0007669"/>
    <property type="project" value="InterPro"/>
</dbReference>
<dbReference type="PANTHER" id="PTHR13932:SF5">
    <property type="entry name" value="RADICAL S-ADENOSYL METHIONINE DOMAIN-CONTAINING PROTEIN 1, MITOCHONDRIAL"/>
    <property type="match status" value="1"/>
</dbReference>
<dbReference type="GO" id="GO:0006779">
    <property type="term" value="P:porphyrin-containing compound biosynthetic process"/>
    <property type="evidence" value="ECO:0007669"/>
    <property type="project" value="InterPro"/>
</dbReference>
<dbReference type="NCBIfam" id="TIGR00539">
    <property type="entry name" value="hemN_rel"/>
    <property type="match status" value="1"/>
</dbReference>
<dbReference type="SMART" id="SM00729">
    <property type="entry name" value="Elp3"/>
    <property type="match status" value="1"/>
</dbReference>
<reference evidence="5" key="2">
    <citation type="submission" date="2020-09" db="EMBL/GenBank/DDBJ databases">
        <authorList>
            <person name="Sun Q."/>
            <person name="Zhou Y."/>
        </authorList>
    </citation>
    <scope>NUCLEOTIDE SEQUENCE</scope>
    <source>
        <strain evidence="5">CGMCC 1.12408</strain>
    </source>
</reference>
<keyword evidence="3" id="KW-0411">Iron-sulfur</keyword>
<keyword evidence="3" id="KW-0143">Chaperone</keyword>
<evidence type="ECO:0000256" key="2">
    <source>
        <dbReference type="ARBA" id="ARBA00017228"/>
    </source>
</evidence>
<dbReference type="GO" id="GO:0046872">
    <property type="term" value="F:metal ion binding"/>
    <property type="evidence" value="ECO:0007669"/>
    <property type="project" value="UniProtKB-UniRule"/>
</dbReference>
<dbReference type="InterPro" id="IPR058240">
    <property type="entry name" value="rSAM_sf"/>
</dbReference>
<dbReference type="SFLD" id="SFLDS00029">
    <property type="entry name" value="Radical_SAM"/>
    <property type="match status" value="1"/>
</dbReference>
<accession>A0A916RSV9</accession>
<keyword evidence="6" id="KW-1185">Reference proteome</keyword>
<keyword evidence="3" id="KW-0963">Cytoplasm</keyword>
<proteinExistence type="inferred from homology"/>
<dbReference type="SFLD" id="SFLDG01082">
    <property type="entry name" value="B12-binding_domain_containing"/>
    <property type="match status" value="1"/>
</dbReference>
<evidence type="ECO:0000256" key="3">
    <source>
        <dbReference type="RuleBase" id="RU364116"/>
    </source>
</evidence>
<dbReference type="InterPro" id="IPR004559">
    <property type="entry name" value="HemW-like"/>
</dbReference>
<dbReference type="Pfam" id="PF04055">
    <property type="entry name" value="Radical_SAM"/>
    <property type="match status" value="1"/>
</dbReference>
<comment type="subcellular location">
    <subcellularLocation>
        <location evidence="3">Cytoplasm</location>
    </subcellularLocation>
</comment>
<dbReference type="EMBL" id="BMEY01000004">
    <property type="protein sequence ID" value="GGA68778.1"/>
    <property type="molecule type" value="Genomic_DNA"/>
</dbReference>
<dbReference type="RefSeq" id="WP_188383686.1">
    <property type="nucleotide sequence ID" value="NZ_BMEY01000004.1"/>
</dbReference>
<dbReference type="PROSITE" id="PS51918">
    <property type="entry name" value="RADICAL_SAM"/>
    <property type="match status" value="1"/>
</dbReference>
<gene>
    <name evidence="5" type="primary">hemN</name>
    <name evidence="5" type="ORF">GCM10008025_10960</name>
</gene>
<dbReference type="Pfam" id="PF06969">
    <property type="entry name" value="HemN_C"/>
    <property type="match status" value="1"/>
</dbReference>
<dbReference type="SFLD" id="SFLDG01065">
    <property type="entry name" value="anaerobic_coproporphyrinogen-I"/>
    <property type="match status" value="1"/>
</dbReference>
<keyword evidence="3" id="KW-0349">Heme</keyword>
<dbReference type="InterPro" id="IPR034505">
    <property type="entry name" value="Coproporphyrinogen-III_oxidase"/>
</dbReference>
<dbReference type="SFLD" id="SFLDF00288">
    <property type="entry name" value="HemN-like__clustered_with_nucl"/>
    <property type="match status" value="1"/>
</dbReference>
<feature type="domain" description="Radical SAM core" evidence="4">
    <location>
        <begin position="1"/>
        <end position="232"/>
    </location>
</feature>
<dbReference type="SFLD" id="SFLDF00562">
    <property type="entry name" value="HemN-like__clustered_with_heat"/>
    <property type="match status" value="1"/>
</dbReference>
<dbReference type="Gene3D" id="3.80.30.20">
    <property type="entry name" value="tm_1862 like domain"/>
    <property type="match status" value="1"/>
</dbReference>
<keyword evidence="3" id="KW-0949">S-adenosyl-L-methionine</keyword>
<sequence length="389" mass="45222">MIQSVYIHIPFCQHICHYCDFTKFFYNEESATEYLEALTNEIQVQVAGSNNKVKTIFIGGGTPTALNYTQLKTLLTLVHDKFDVWNCEEYTIEANPGDFDEAKAKLLKEYGVNRVSLGVQVFDNNMLEELGRAHRVEDVYKTVDLLKENGITNISLDLIYSLPHQTPEHFERTVTEALSFDLPHYSAYSLQIEPKTIFYNRHKKGQLHRPQQEEEVAMFEILKEKMRAKGLRQYEISNFAKEGFESKHNLTYWNNDYYYGFGAGASGYLPGKRTMNIRPLPAYIKQAKLDGYPYLKVEEIGLKEKIEEELFLGLRKLSGISKQKFHDKFGFSHELLYKDEIEKLVQKGWLIDEQHSFYLSEQGVLFGNNVFEYFLIEDDDLESIALTKK</sequence>
<name>A0A916RSV9_9BACI</name>
<evidence type="ECO:0000313" key="6">
    <source>
        <dbReference type="Proteomes" id="UP000613512"/>
    </source>
</evidence>
<dbReference type="Proteomes" id="UP000613512">
    <property type="component" value="Unassembled WGS sequence"/>
</dbReference>
<reference evidence="5" key="1">
    <citation type="journal article" date="2014" name="Int. J. Syst. Evol. Microbiol.">
        <title>Complete genome sequence of Corynebacterium casei LMG S-19264T (=DSM 44701T), isolated from a smear-ripened cheese.</title>
        <authorList>
            <consortium name="US DOE Joint Genome Institute (JGI-PGF)"/>
            <person name="Walter F."/>
            <person name="Albersmeier A."/>
            <person name="Kalinowski J."/>
            <person name="Ruckert C."/>
        </authorList>
    </citation>
    <scope>NUCLEOTIDE SEQUENCE</scope>
    <source>
        <strain evidence="5">CGMCC 1.12408</strain>
    </source>
</reference>
<dbReference type="PANTHER" id="PTHR13932">
    <property type="entry name" value="COPROPORPHYRINIGEN III OXIDASE"/>
    <property type="match status" value="1"/>
</dbReference>